<dbReference type="Pfam" id="PF04230">
    <property type="entry name" value="PS_pyruv_trans"/>
    <property type="match status" value="1"/>
</dbReference>
<protein>
    <submittedName>
        <fullName evidence="2">Polysaccharide pyruvyl transferase family protein</fullName>
    </submittedName>
</protein>
<dbReference type="AlphaFoldDB" id="A0A951Q9L6"/>
<evidence type="ECO:0000313" key="3">
    <source>
        <dbReference type="Proteomes" id="UP000757435"/>
    </source>
</evidence>
<reference evidence="2" key="1">
    <citation type="submission" date="2021-05" db="EMBL/GenBank/DDBJ databases">
        <authorList>
            <person name="Pietrasiak N."/>
            <person name="Ward R."/>
            <person name="Stajich J.E."/>
            <person name="Kurbessoian T."/>
        </authorList>
    </citation>
    <scope>NUCLEOTIDE SEQUENCE</scope>
    <source>
        <strain evidence="2">UHER 2000/2452</strain>
    </source>
</reference>
<sequence length="338" mass="37947">MITLLRRPANPLLVRDRGTLSVPLTWVASTPNCPLANLGDALSPILVSALSGLPIVHRHFDAPQKKLACVGTIGHALKNGEVHLWGTGVDKAKHPIDRNLAYYQKPPKTKFQVHALRGAFSAQAFQQQGIEVPAVYGDPVWFLPSLIQPAIEKRYELGVIVHLSELESLNETANVREELIRYRVPESIAADVRIITTLSQPTFEALEAKVEEITACKRIISTSLHGLVIAEAYQIPCAYFQIVGAGGSFIQLKDQQARIEHRFRDFYSGLGLEQLFVYGQELEQETNWEQVIRAVDQFWSPVEWSAEAFLEAFPLPLAFNPLKGQKFEQRSLFHHIRL</sequence>
<proteinExistence type="predicted"/>
<evidence type="ECO:0000313" key="2">
    <source>
        <dbReference type="EMBL" id="MBW4657826.1"/>
    </source>
</evidence>
<reference evidence="2" key="2">
    <citation type="journal article" date="2022" name="Microbiol. Resour. Announc.">
        <title>Metagenome Sequencing to Explore Phylogenomics of Terrestrial Cyanobacteria.</title>
        <authorList>
            <person name="Ward R.D."/>
            <person name="Stajich J.E."/>
            <person name="Johansen J.R."/>
            <person name="Huntemann M."/>
            <person name="Clum A."/>
            <person name="Foster B."/>
            <person name="Foster B."/>
            <person name="Roux S."/>
            <person name="Palaniappan K."/>
            <person name="Varghese N."/>
            <person name="Mukherjee S."/>
            <person name="Reddy T.B.K."/>
            <person name="Daum C."/>
            <person name="Copeland A."/>
            <person name="Chen I.A."/>
            <person name="Ivanova N.N."/>
            <person name="Kyrpides N.C."/>
            <person name="Shapiro N."/>
            <person name="Eloe-Fadrosh E.A."/>
            <person name="Pietrasiak N."/>
        </authorList>
    </citation>
    <scope>NUCLEOTIDE SEQUENCE</scope>
    <source>
        <strain evidence="2">UHER 2000/2452</strain>
    </source>
</reference>
<gene>
    <name evidence="2" type="ORF">KME15_04070</name>
</gene>
<keyword evidence="2" id="KW-0808">Transferase</keyword>
<dbReference type="GO" id="GO:0016740">
    <property type="term" value="F:transferase activity"/>
    <property type="evidence" value="ECO:0007669"/>
    <property type="project" value="UniProtKB-KW"/>
</dbReference>
<name>A0A951Q9L6_9CYAN</name>
<accession>A0A951Q9L6</accession>
<dbReference type="InterPro" id="IPR007345">
    <property type="entry name" value="Polysacch_pyruvyl_Trfase"/>
</dbReference>
<feature type="domain" description="Polysaccharide pyruvyl transferase" evidence="1">
    <location>
        <begin position="79"/>
        <end position="240"/>
    </location>
</feature>
<comment type="caution">
    <text evidence="2">The sequence shown here is derived from an EMBL/GenBank/DDBJ whole genome shotgun (WGS) entry which is preliminary data.</text>
</comment>
<evidence type="ECO:0000259" key="1">
    <source>
        <dbReference type="Pfam" id="PF04230"/>
    </source>
</evidence>
<dbReference type="EMBL" id="JAHHHD010000003">
    <property type="protein sequence ID" value="MBW4657826.1"/>
    <property type="molecule type" value="Genomic_DNA"/>
</dbReference>
<organism evidence="2 3">
    <name type="scientific">Drouetiella hepatica Uher 2000/2452</name>
    <dbReference type="NCBI Taxonomy" id="904376"/>
    <lineage>
        <taxon>Bacteria</taxon>
        <taxon>Bacillati</taxon>
        <taxon>Cyanobacteriota</taxon>
        <taxon>Cyanophyceae</taxon>
        <taxon>Oculatellales</taxon>
        <taxon>Oculatellaceae</taxon>
        <taxon>Drouetiella</taxon>
    </lineage>
</organism>
<dbReference type="Proteomes" id="UP000757435">
    <property type="component" value="Unassembled WGS sequence"/>
</dbReference>